<keyword evidence="3" id="KW-1185">Reference proteome</keyword>
<dbReference type="AlphaFoldDB" id="A0AA39TJF5"/>
<reference evidence="2" key="1">
    <citation type="submission" date="2023-06" db="EMBL/GenBank/DDBJ databases">
        <authorList>
            <consortium name="Lawrence Berkeley National Laboratory"/>
            <person name="Ahrendt S."/>
            <person name="Sahu N."/>
            <person name="Indic B."/>
            <person name="Wong-Bajracharya J."/>
            <person name="Merenyi Z."/>
            <person name="Ke H.-M."/>
            <person name="Monk M."/>
            <person name="Kocsube S."/>
            <person name="Drula E."/>
            <person name="Lipzen A."/>
            <person name="Balint B."/>
            <person name="Henrissat B."/>
            <person name="Andreopoulos B."/>
            <person name="Martin F.M."/>
            <person name="Harder C.B."/>
            <person name="Rigling D."/>
            <person name="Ford K.L."/>
            <person name="Foster G.D."/>
            <person name="Pangilinan J."/>
            <person name="Papanicolaou A."/>
            <person name="Barry K."/>
            <person name="LaButti K."/>
            <person name="Viragh M."/>
            <person name="Koriabine M."/>
            <person name="Yan M."/>
            <person name="Riley R."/>
            <person name="Champramary S."/>
            <person name="Plett K.L."/>
            <person name="Tsai I.J."/>
            <person name="Slot J."/>
            <person name="Sipos G."/>
            <person name="Plett J."/>
            <person name="Nagy L.G."/>
            <person name="Grigoriev I.V."/>
        </authorList>
    </citation>
    <scope>NUCLEOTIDE SEQUENCE</scope>
    <source>
        <strain evidence="2">HWK02</strain>
    </source>
</reference>
<evidence type="ECO:0000313" key="2">
    <source>
        <dbReference type="EMBL" id="KAK0491726.1"/>
    </source>
</evidence>
<protein>
    <submittedName>
        <fullName evidence="2">Uncharacterized protein</fullName>
    </submittedName>
</protein>
<feature type="region of interest" description="Disordered" evidence="1">
    <location>
        <begin position="285"/>
        <end position="352"/>
    </location>
</feature>
<organism evidence="2 3">
    <name type="scientific">Armillaria luteobubalina</name>
    <dbReference type="NCBI Taxonomy" id="153913"/>
    <lineage>
        <taxon>Eukaryota</taxon>
        <taxon>Fungi</taxon>
        <taxon>Dikarya</taxon>
        <taxon>Basidiomycota</taxon>
        <taxon>Agaricomycotina</taxon>
        <taxon>Agaricomycetes</taxon>
        <taxon>Agaricomycetidae</taxon>
        <taxon>Agaricales</taxon>
        <taxon>Marasmiineae</taxon>
        <taxon>Physalacriaceae</taxon>
        <taxon>Armillaria</taxon>
    </lineage>
</organism>
<feature type="region of interest" description="Disordered" evidence="1">
    <location>
        <begin position="159"/>
        <end position="190"/>
    </location>
</feature>
<dbReference type="Proteomes" id="UP001175228">
    <property type="component" value="Unassembled WGS sequence"/>
</dbReference>
<dbReference type="EMBL" id="JAUEPU010000033">
    <property type="protein sequence ID" value="KAK0491726.1"/>
    <property type="molecule type" value="Genomic_DNA"/>
</dbReference>
<comment type="caution">
    <text evidence="2">The sequence shown here is derived from an EMBL/GenBank/DDBJ whole genome shotgun (WGS) entry which is preliminary data.</text>
</comment>
<gene>
    <name evidence="2" type="ORF">EDD18DRAFT_1109477</name>
</gene>
<accession>A0AA39TJF5</accession>
<evidence type="ECO:0000256" key="1">
    <source>
        <dbReference type="SAM" id="MobiDB-lite"/>
    </source>
</evidence>
<name>A0AA39TJF5_9AGAR</name>
<evidence type="ECO:0000313" key="3">
    <source>
        <dbReference type="Proteomes" id="UP001175228"/>
    </source>
</evidence>
<proteinExistence type="predicted"/>
<sequence>MLAYKENEWPILECQEKVTGNTPEDIAKRVHQNVFYQQWKDSESDAIKEEIFAAAEQIHEERAEAAQCGARTPEEYLDAIDAAPTLLNRFLQDLVIQTGWWFTVIGGGPNPANNGNIGTGSFLRSLEGTMLILAFVAADVQAQRACNQADLQALEAMEDNEQNPSPMTDEAAPCPEPAPTPSTLTPAPLFLDPMDEPVPPPSPVATRTLLDDIDPHLFEDADFGHAYFGMTSTEADRRDYDRLFGHPSPSEEAVGFPFSMTDHEGADMDVDPLFQGLEASPFEEPLPIEEPHLPQVPSLPDPPDIVKSPLSPQDSHNSEDLEVTGETQQKRTPPRSKDDVGVRTSKHARKPAAPHGVVAVGWLHPVINYLMDPDLGEDWQDLLTAWQALEARISLSQGGATGKGRMGAIASRPAVLTIWLSNRRYNMYPGIPVTFSTELLTWWNTLQPQWRCSDTGPLPLKDYSSALGKALRKDGPNGIITMLIGLMWWGQGSLSTKEAALWRAMVADVRACIHALMPSSSV</sequence>